<name>A0A366HT37_9BACT</name>
<evidence type="ECO:0000313" key="3">
    <source>
        <dbReference type="Proteomes" id="UP000253426"/>
    </source>
</evidence>
<dbReference type="InterPro" id="IPR025121">
    <property type="entry name" value="GTPase_HflX_N"/>
</dbReference>
<dbReference type="Pfam" id="PF13167">
    <property type="entry name" value="GTP-bdg_N"/>
    <property type="match status" value="1"/>
</dbReference>
<gene>
    <name evidence="2" type="ORF">DES53_102810</name>
</gene>
<dbReference type="EMBL" id="QNRR01000002">
    <property type="protein sequence ID" value="RBP46419.1"/>
    <property type="molecule type" value="Genomic_DNA"/>
</dbReference>
<accession>A0A366HT37</accession>
<proteinExistence type="predicted"/>
<evidence type="ECO:0000313" key="2">
    <source>
        <dbReference type="EMBL" id="RBP46419.1"/>
    </source>
</evidence>
<dbReference type="Proteomes" id="UP000253426">
    <property type="component" value="Unassembled WGS sequence"/>
</dbReference>
<organism evidence="2 3">
    <name type="scientific">Roseimicrobium gellanilyticum</name>
    <dbReference type="NCBI Taxonomy" id="748857"/>
    <lineage>
        <taxon>Bacteria</taxon>
        <taxon>Pseudomonadati</taxon>
        <taxon>Verrucomicrobiota</taxon>
        <taxon>Verrucomicrobiia</taxon>
        <taxon>Verrucomicrobiales</taxon>
        <taxon>Verrucomicrobiaceae</taxon>
        <taxon>Roseimicrobium</taxon>
    </lineage>
</organism>
<reference evidence="2 3" key="1">
    <citation type="submission" date="2018-06" db="EMBL/GenBank/DDBJ databases">
        <title>Genomic Encyclopedia of Type Strains, Phase IV (KMG-IV): sequencing the most valuable type-strain genomes for metagenomic binning, comparative biology and taxonomic classification.</title>
        <authorList>
            <person name="Goeker M."/>
        </authorList>
    </citation>
    <scope>NUCLEOTIDE SEQUENCE [LARGE SCALE GENOMIC DNA]</scope>
    <source>
        <strain evidence="2 3">DSM 25532</strain>
    </source>
</reference>
<feature type="domain" description="GTPase HflX N-terminal" evidence="1">
    <location>
        <begin position="6"/>
        <end position="54"/>
    </location>
</feature>
<protein>
    <submittedName>
        <fullName evidence="2">Putative GTPase</fullName>
    </submittedName>
</protein>
<comment type="caution">
    <text evidence="2">The sequence shown here is derived from an EMBL/GenBank/DDBJ whole genome shotgun (WGS) entry which is preliminary data.</text>
</comment>
<keyword evidence="3" id="KW-1185">Reference proteome</keyword>
<dbReference type="Gene3D" id="3.40.50.11060">
    <property type="entry name" value="GTPase HflX, N-terminal domain"/>
    <property type="match status" value="1"/>
</dbReference>
<dbReference type="InterPro" id="IPR042108">
    <property type="entry name" value="GTPase_HflX_N_sf"/>
</dbReference>
<sequence>MDRPLSQRTLFSTGKVEELVSQINASEAEVLLVHNALTDGQKRALSELTECTVLSFTDDFAAF</sequence>
<evidence type="ECO:0000259" key="1">
    <source>
        <dbReference type="Pfam" id="PF13167"/>
    </source>
</evidence>
<dbReference type="AlphaFoldDB" id="A0A366HT37"/>